<accession>A0ABS8RKN0</accession>
<organism evidence="1 2">
    <name type="scientific">Datura stramonium</name>
    <name type="common">Jimsonweed</name>
    <name type="synonym">Common thornapple</name>
    <dbReference type="NCBI Taxonomy" id="4076"/>
    <lineage>
        <taxon>Eukaryota</taxon>
        <taxon>Viridiplantae</taxon>
        <taxon>Streptophyta</taxon>
        <taxon>Embryophyta</taxon>
        <taxon>Tracheophyta</taxon>
        <taxon>Spermatophyta</taxon>
        <taxon>Magnoliopsida</taxon>
        <taxon>eudicotyledons</taxon>
        <taxon>Gunneridae</taxon>
        <taxon>Pentapetalae</taxon>
        <taxon>asterids</taxon>
        <taxon>lamiids</taxon>
        <taxon>Solanales</taxon>
        <taxon>Solanaceae</taxon>
        <taxon>Solanoideae</taxon>
        <taxon>Datureae</taxon>
        <taxon>Datura</taxon>
    </lineage>
</organism>
<comment type="caution">
    <text evidence="1">The sequence shown here is derived from an EMBL/GenBank/DDBJ whole genome shotgun (WGS) entry which is preliminary data.</text>
</comment>
<keyword evidence="2" id="KW-1185">Reference proteome</keyword>
<dbReference type="Proteomes" id="UP000823775">
    <property type="component" value="Unassembled WGS sequence"/>
</dbReference>
<gene>
    <name evidence="1" type="ORF">HAX54_025533</name>
</gene>
<proteinExistence type="predicted"/>
<evidence type="ECO:0000313" key="2">
    <source>
        <dbReference type="Proteomes" id="UP000823775"/>
    </source>
</evidence>
<reference evidence="1 2" key="1">
    <citation type="journal article" date="2021" name="BMC Genomics">
        <title>Datura genome reveals duplications of psychoactive alkaloid biosynthetic genes and high mutation rate following tissue culture.</title>
        <authorList>
            <person name="Rajewski A."/>
            <person name="Carter-House D."/>
            <person name="Stajich J."/>
            <person name="Litt A."/>
        </authorList>
    </citation>
    <scope>NUCLEOTIDE SEQUENCE [LARGE SCALE GENOMIC DNA]</scope>
    <source>
        <strain evidence="1">AR-01</strain>
    </source>
</reference>
<name>A0ABS8RKN0_DATST</name>
<protein>
    <submittedName>
        <fullName evidence="1">Uncharacterized protein</fullName>
    </submittedName>
</protein>
<sequence length="99" mass="10860">MARHTSDGGFDGCQPGNGPSVLSLRSIPFSLWATEVPMDRQVSDNPSRQLSIRPEVQAIRLRKDGILIKLDGGDDGPLGLRRPVTFPIRHNSDMNVVLL</sequence>
<evidence type="ECO:0000313" key="1">
    <source>
        <dbReference type="EMBL" id="MCD7447187.1"/>
    </source>
</evidence>
<dbReference type="EMBL" id="JACEIK010000031">
    <property type="protein sequence ID" value="MCD7447187.1"/>
    <property type="molecule type" value="Genomic_DNA"/>
</dbReference>